<evidence type="ECO:0000313" key="2">
    <source>
        <dbReference type="EMBL" id="KAK9710992.1"/>
    </source>
</evidence>
<keyword evidence="3" id="KW-1185">Reference proteome</keyword>
<sequence length="105" mass="11299">MSGTEENNRSNQKNPNHYAYWTSRGYTDRPKDWQTIAAGHTDSSNKYGSSTSSSSGNKYGGSGSSSSNKYGSSSSCFSDKYGSSSSSSSNKYGSNDKYSNSYAKK</sequence>
<organism evidence="2 3">
    <name type="scientific">Popillia japonica</name>
    <name type="common">Japanese beetle</name>
    <dbReference type="NCBI Taxonomy" id="7064"/>
    <lineage>
        <taxon>Eukaryota</taxon>
        <taxon>Metazoa</taxon>
        <taxon>Ecdysozoa</taxon>
        <taxon>Arthropoda</taxon>
        <taxon>Hexapoda</taxon>
        <taxon>Insecta</taxon>
        <taxon>Pterygota</taxon>
        <taxon>Neoptera</taxon>
        <taxon>Endopterygota</taxon>
        <taxon>Coleoptera</taxon>
        <taxon>Polyphaga</taxon>
        <taxon>Scarabaeiformia</taxon>
        <taxon>Scarabaeidae</taxon>
        <taxon>Rutelinae</taxon>
        <taxon>Popillia</taxon>
    </lineage>
</organism>
<accession>A0AAW1K159</accession>
<dbReference type="EMBL" id="JASPKY010000286">
    <property type="protein sequence ID" value="KAK9710992.1"/>
    <property type="molecule type" value="Genomic_DNA"/>
</dbReference>
<feature type="compositionally biased region" description="Polar residues" evidence="1">
    <location>
        <begin position="1"/>
        <end position="15"/>
    </location>
</feature>
<reference evidence="2 3" key="1">
    <citation type="journal article" date="2024" name="BMC Genomics">
        <title>De novo assembly and annotation of Popillia japonica's genome with initial clues to its potential as an invasive pest.</title>
        <authorList>
            <person name="Cucini C."/>
            <person name="Boschi S."/>
            <person name="Funari R."/>
            <person name="Cardaioli E."/>
            <person name="Iannotti N."/>
            <person name="Marturano G."/>
            <person name="Paoli F."/>
            <person name="Bruttini M."/>
            <person name="Carapelli A."/>
            <person name="Frati F."/>
            <person name="Nardi F."/>
        </authorList>
    </citation>
    <scope>NUCLEOTIDE SEQUENCE [LARGE SCALE GENOMIC DNA]</scope>
    <source>
        <strain evidence="2">DMR45628</strain>
    </source>
</reference>
<feature type="compositionally biased region" description="Low complexity" evidence="1">
    <location>
        <begin position="44"/>
        <end position="57"/>
    </location>
</feature>
<proteinExistence type="predicted"/>
<feature type="region of interest" description="Disordered" evidence="1">
    <location>
        <begin position="1"/>
        <end position="105"/>
    </location>
</feature>
<dbReference type="Proteomes" id="UP001458880">
    <property type="component" value="Unassembled WGS sequence"/>
</dbReference>
<dbReference type="AlphaFoldDB" id="A0AAW1K159"/>
<feature type="compositionally biased region" description="Low complexity" evidence="1">
    <location>
        <begin position="64"/>
        <end position="105"/>
    </location>
</feature>
<evidence type="ECO:0000313" key="3">
    <source>
        <dbReference type="Proteomes" id="UP001458880"/>
    </source>
</evidence>
<gene>
    <name evidence="2" type="ORF">QE152_g25738</name>
</gene>
<protein>
    <submittedName>
        <fullName evidence="2">Uncharacterized protein</fullName>
    </submittedName>
</protein>
<name>A0AAW1K159_POPJA</name>
<comment type="caution">
    <text evidence="2">The sequence shown here is derived from an EMBL/GenBank/DDBJ whole genome shotgun (WGS) entry which is preliminary data.</text>
</comment>
<evidence type="ECO:0000256" key="1">
    <source>
        <dbReference type="SAM" id="MobiDB-lite"/>
    </source>
</evidence>